<feature type="domain" description="RING-type" evidence="11">
    <location>
        <begin position="271"/>
        <end position="315"/>
    </location>
</feature>
<evidence type="ECO:0000256" key="9">
    <source>
        <dbReference type="PROSITE-ProRule" id="PRU00175"/>
    </source>
</evidence>
<dbReference type="InterPro" id="IPR031127">
    <property type="entry name" value="E3_UB_ligase_RBR"/>
</dbReference>
<dbReference type="Proteomes" id="UP000606974">
    <property type="component" value="Unassembled WGS sequence"/>
</dbReference>
<evidence type="ECO:0000259" key="11">
    <source>
        <dbReference type="PROSITE" id="PS50089"/>
    </source>
</evidence>
<dbReference type="GO" id="GO:0061630">
    <property type="term" value="F:ubiquitin protein ligase activity"/>
    <property type="evidence" value="ECO:0007669"/>
    <property type="project" value="UniProtKB-EC"/>
</dbReference>
<dbReference type="AlphaFoldDB" id="A0A8H7AKQ8"/>
<dbReference type="Gene3D" id="1.20.120.1750">
    <property type="match status" value="1"/>
</dbReference>
<evidence type="ECO:0000256" key="5">
    <source>
        <dbReference type="ARBA" id="ARBA00022737"/>
    </source>
</evidence>
<feature type="region of interest" description="Disordered" evidence="10">
    <location>
        <begin position="768"/>
        <end position="789"/>
    </location>
</feature>
<feature type="compositionally biased region" description="Acidic residues" evidence="10">
    <location>
        <begin position="96"/>
        <end position="111"/>
    </location>
</feature>
<evidence type="ECO:0000256" key="8">
    <source>
        <dbReference type="ARBA" id="ARBA00022833"/>
    </source>
</evidence>
<name>A0A8H7AKQ8_9EURO</name>
<dbReference type="PROSITE" id="PS00518">
    <property type="entry name" value="ZF_RING_1"/>
    <property type="match status" value="1"/>
</dbReference>
<evidence type="ECO:0000313" key="14">
    <source>
        <dbReference type="Proteomes" id="UP000606974"/>
    </source>
</evidence>
<evidence type="ECO:0000256" key="2">
    <source>
        <dbReference type="ARBA" id="ARBA00012251"/>
    </source>
</evidence>
<protein>
    <recommendedName>
        <fullName evidence="2">RBR-type E3 ubiquitin transferase</fullName>
        <ecNumber evidence="2">2.3.2.31</ecNumber>
    </recommendedName>
</protein>
<feature type="region of interest" description="Disordered" evidence="10">
    <location>
        <begin position="148"/>
        <end position="219"/>
    </location>
</feature>
<evidence type="ECO:0000256" key="4">
    <source>
        <dbReference type="ARBA" id="ARBA00022723"/>
    </source>
</evidence>
<dbReference type="SUPFAM" id="SSF57850">
    <property type="entry name" value="RING/U-box"/>
    <property type="match status" value="2"/>
</dbReference>
<keyword evidence="4" id="KW-0479">Metal-binding</keyword>
<dbReference type="EC" id="2.3.2.31" evidence="2"/>
<proteinExistence type="predicted"/>
<dbReference type="OrthoDB" id="9977870at2759"/>
<dbReference type="GO" id="GO:0008270">
    <property type="term" value="F:zinc ion binding"/>
    <property type="evidence" value="ECO:0007669"/>
    <property type="project" value="UniProtKB-KW"/>
</dbReference>
<feature type="domain" description="RING-type" evidence="12">
    <location>
        <begin position="267"/>
        <end position="469"/>
    </location>
</feature>
<keyword evidence="6 9" id="KW-0863">Zinc-finger</keyword>
<dbReference type="SMART" id="SM00647">
    <property type="entry name" value="IBR"/>
    <property type="match status" value="2"/>
</dbReference>
<gene>
    <name evidence="13" type="ORF">GJ744_008254</name>
</gene>
<feature type="region of interest" description="Disordered" evidence="10">
    <location>
        <begin position="95"/>
        <end position="115"/>
    </location>
</feature>
<evidence type="ECO:0000256" key="3">
    <source>
        <dbReference type="ARBA" id="ARBA00022679"/>
    </source>
</evidence>
<feature type="compositionally biased region" description="Gly residues" evidence="10">
    <location>
        <begin position="768"/>
        <end position="777"/>
    </location>
</feature>
<evidence type="ECO:0000259" key="12">
    <source>
        <dbReference type="PROSITE" id="PS51873"/>
    </source>
</evidence>
<keyword evidence="5" id="KW-0677">Repeat</keyword>
<dbReference type="InterPro" id="IPR017907">
    <property type="entry name" value="Znf_RING_CS"/>
</dbReference>
<dbReference type="EMBL" id="JAACFV010000044">
    <property type="protein sequence ID" value="KAF7509194.1"/>
    <property type="molecule type" value="Genomic_DNA"/>
</dbReference>
<organism evidence="13 14">
    <name type="scientific">Endocarpon pusillum</name>
    <dbReference type="NCBI Taxonomy" id="364733"/>
    <lineage>
        <taxon>Eukaryota</taxon>
        <taxon>Fungi</taxon>
        <taxon>Dikarya</taxon>
        <taxon>Ascomycota</taxon>
        <taxon>Pezizomycotina</taxon>
        <taxon>Eurotiomycetes</taxon>
        <taxon>Chaetothyriomycetidae</taxon>
        <taxon>Verrucariales</taxon>
        <taxon>Verrucariaceae</taxon>
        <taxon>Endocarpon</taxon>
    </lineage>
</organism>
<dbReference type="Gene3D" id="3.30.40.10">
    <property type="entry name" value="Zinc/RING finger domain, C3HC4 (zinc finger)"/>
    <property type="match status" value="1"/>
</dbReference>
<feature type="region of interest" description="Disordered" evidence="10">
    <location>
        <begin position="499"/>
        <end position="523"/>
    </location>
</feature>
<dbReference type="InterPro" id="IPR044066">
    <property type="entry name" value="TRIAD_supradom"/>
</dbReference>
<dbReference type="InterPro" id="IPR002867">
    <property type="entry name" value="IBR_dom"/>
</dbReference>
<feature type="compositionally biased region" description="Low complexity" evidence="10">
    <location>
        <begin position="188"/>
        <end position="214"/>
    </location>
</feature>
<evidence type="ECO:0000256" key="10">
    <source>
        <dbReference type="SAM" id="MobiDB-lite"/>
    </source>
</evidence>
<evidence type="ECO:0000313" key="13">
    <source>
        <dbReference type="EMBL" id="KAF7509194.1"/>
    </source>
</evidence>
<sequence length="821" mass="92249">MAMPSMSLGVCLFKSVLILNSLLPLTPFEQAIVSLFSILLALCLLVASEDSGQDSLMEAGDKSPKCQVSIVVSGAAPDAEDPVVPPWLEKAVSLVAEDEEEEEDDDDDDAVDIDHEQHHPPQELHLLLDEVQTPPPIRDIVLNSLNRPAEDAVSESEMPPASEEPPTDPHVEEIPDSRGALQLVPVGSPSDMSHSPSTSTTSSSLSTSPTTNGSVDGARSGSNKSIFFALLSSRKNIMGPMKQAMKDRPSIGKSARCERSLRAARSFKSECASCLEDLPTRKMYRLECKHSYCRECITTLITTAVQTESMFPPKCCLVEIPMKDILSTLDKVQKELYKSKAAEYTLKPENRWYCPDPKCQKWIPPSKLHRLRAGGAQCPSCDTRICGYCRGAAHAAGADCPEDFGLEATLEEAERQGWRRCHKCRALVELTTGCRHITCKCGAQFCYTCGAKWRTCSCSEIDQQHRRREIAARRVARDVLSREEEEDLARAVSAIEEMERREVEERRRREESQRVSEKERRRRQHLERLEAQKRRIEQEEATRRREQAIRKSITERFDYLQGALLEIQQFQQSSLISRHNSEITTMTEEAEKERAAQKAQSDSLHMKLDSNSTLRRNILQSAHMAAVSKLTSEHEAEEDDTFLSMQTHLRGKPNRESRLNTVLDKLRQRQKVEMDRLVGSQKAETTRLAENVAVEGKALVLGYDVESMIQKHKFRESSTRLEKRVRAERKWFEVIAERRQVMMQELQRRLWEDSGLDPVSAARTVVFGEGGQVGGGSSSESATKGGRSSTDELLLALKARRRENWSRPRQVGSVGCVGECG</sequence>
<dbReference type="PROSITE" id="PS51873">
    <property type="entry name" value="TRIAD"/>
    <property type="match status" value="1"/>
</dbReference>
<dbReference type="InterPro" id="IPR013083">
    <property type="entry name" value="Znf_RING/FYVE/PHD"/>
</dbReference>
<accession>A0A8H7AKQ8</accession>
<dbReference type="Pfam" id="PF01485">
    <property type="entry name" value="IBR"/>
    <property type="match status" value="2"/>
</dbReference>
<feature type="compositionally biased region" description="Basic and acidic residues" evidence="10">
    <location>
        <begin position="167"/>
        <end position="176"/>
    </location>
</feature>
<dbReference type="PANTHER" id="PTHR11685">
    <property type="entry name" value="RBR FAMILY RING FINGER AND IBR DOMAIN-CONTAINING"/>
    <property type="match status" value="1"/>
</dbReference>
<dbReference type="InterPro" id="IPR001841">
    <property type="entry name" value="Znf_RING"/>
</dbReference>
<keyword evidence="14" id="KW-1185">Reference proteome</keyword>
<reference evidence="13" key="1">
    <citation type="submission" date="2020-02" db="EMBL/GenBank/DDBJ databases">
        <authorList>
            <person name="Palmer J.M."/>
        </authorList>
    </citation>
    <scope>NUCLEOTIDE SEQUENCE</scope>
    <source>
        <strain evidence="13">EPUS1.4</strain>
        <tissue evidence="13">Thallus</tissue>
    </source>
</reference>
<comment type="catalytic activity">
    <reaction evidence="1">
        <text>[E2 ubiquitin-conjugating enzyme]-S-ubiquitinyl-L-cysteine + [acceptor protein]-L-lysine = [E2 ubiquitin-conjugating enzyme]-L-cysteine + [acceptor protein]-N(6)-ubiquitinyl-L-lysine.</text>
        <dbReference type="EC" id="2.3.2.31"/>
    </reaction>
</comment>
<keyword evidence="8" id="KW-0862">Zinc</keyword>
<evidence type="ECO:0000256" key="6">
    <source>
        <dbReference type="ARBA" id="ARBA00022771"/>
    </source>
</evidence>
<dbReference type="CDD" id="cd22584">
    <property type="entry name" value="Rcat_RBR_unk"/>
    <property type="match status" value="1"/>
</dbReference>
<feature type="compositionally biased region" description="Basic and acidic residues" evidence="10">
    <location>
        <begin position="499"/>
        <end position="519"/>
    </location>
</feature>
<dbReference type="GO" id="GO:0016567">
    <property type="term" value="P:protein ubiquitination"/>
    <property type="evidence" value="ECO:0007669"/>
    <property type="project" value="InterPro"/>
</dbReference>
<evidence type="ECO:0000256" key="1">
    <source>
        <dbReference type="ARBA" id="ARBA00001798"/>
    </source>
</evidence>
<keyword evidence="3" id="KW-0808">Transferase</keyword>
<evidence type="ECO:0000256" key="7">
    <source>
        <dbReference type="ARBA" id="ARBA00022786"/>
    </source>
</evidence>
<dbReference type="PROSITE" id="PS50089">
    <property type="entry name" value="ZF_RING_2"/>
    <property type="match status" value="1"/>
</dbReference>
<keyword evidence="7" id="KW-0833">Ubl conjugation pathway</keyword>
<dbReference type="CDD" id="cd20335">
    <property type="entry name" value="BRcat_RBR"/>
    <property type="match status" value="1"/>
</dbReference>
<comment type="caution">
    <text evidence="13">The sequence shown here is derived from an EMBL/GenBank/DDBJ whole genome shotgun (WGS) entry which is preliminary data.</text>
</comment>